<sequence length="102" mass="11578">MSVVHLPPGASPDLLWCLLSCRYLDDPADLHRCQSGSIELLEKEICNPFKETEIKISFLSEDLERSLVLVEETLSSLYYSVQTSPEFLFLSHESFCLQPADL</sequence>
<gene>
    <name evidence="1" type="ORF">FQA47_018399</name>
</gene>
<evidence type="ECO:0000313" key="1">
    <source>
        <dbReference type="EMBL" id="KAF6726484.1"/>
    </source>
</evidence>
<comment type="caution">
    <text evidence="1">The sequence shown here is derived from an EMBL/GenBank/DDBJ whole genome shotgun (WGS) entry which is preliminary data.</text>
</comment>
<reference evidence="1" key="1">
    <citation type="journal article" name="BMC Genomics">
        <title>Long-read sequencing and de novo genome assembly of marine medaka (Oryzias melastigma).</title>
        <authorList>
            <person name="Liang P."/>
            <person name="Saqib H.S.A."/>
            <person name="Ni X."/>
            <person name="Shen Y."/>
        </authorList>
    </citation>
    <scope>NUCLEOTIDE SEQUENCE</scope>
    <source>
        <strain evidence="1">Bigg-433</strain>
    </source>
</reference>
<protein>
    <submittedName>
        <fullName evidence="1">Uncharacterized protein</fullName>
    </submittedName>
</protein>
<name>A0A834CC99_ORYME</name>
<organism evidence="1 2">
    <name type="scientific">Oryzias melastigma</name>
    <name type="common">Marine medaka</name>
    <dbReference type="NCBI Taxonomy" id="30732"/>
    <lineage>
        <taxon>Eukaryota</taxon>
        <taxon>Metazoa</taxon>
        <taxon>Chordata</taxon>
        <taxon>Craniata</taxon>
        <taxon>Vertebrata</taxon>
        <taxon>Euteleostomi</taxon>
        <taxon>Actinopterygii</taxon>
        <taxon>Neopterygii</taxon>
        <taxon>Teleostei</taxon>
        <taxon>Neoteleostei</taxon>
        <taxon>Acanthomorphata</taxon>
        <taxon>Ovalentaria</taxon>
        <taxon>Atherinomorphae</taxon>
        <taxon>Beloniformes</taxon>
        <taxon>Adrianichthyidae</taxon>
        <taxon>Oryziinae</taxon>
        <taxon>Oryzias</taxon>
    </lineage>
</organism>
<dbReference type="Proteomes" id="UP000646548">
    <property type="component" value="Unassembled WGS sequence"/>
</dbReference>
<accession>A0A834CC99</accession>
<dbReference type="AlphaFoldDB" id="A0A834CC99"/>
<proteinExistence type="predicted"/>
<dbReference type="EMBL" id="WKFB01000330">
    <property type="protein sequence ID" value="KAF6726484.1"/>
    <property type="molecule type" value="Genomic_DNA"/>
</dbReference>
<evidence type="ECO:0000313" key="2">
    <source>
        <dbReference type="Proteomes" id="UP000646548"/>
    </source>
</evidence>